<feature type="domain" description="CBS" evidence="3">
    <location>
        <begin position="242"/>
        <end position="301"/>
    </location>
</feature>
<dbReference type="Pfam" id="PF04982">
    <property type="entry name" value="TM_HPP"/>
    <property type="match status" value="1"/>
</dbReference>
<dbReference type="RefSeq" id="WP_183309705.1">
    <property type="nucleotide sequence ID" value="NZ_JACIEW010000001.1"/>
</dbReference>
<dbReference type="Pfam" id="PF00571">
    <property type="entry name" value="CBS"/>
    <property type="match status" value="2"/>
</dbReference>
<keyword evidence="1" id="KW-0129">CBS domain</keyword>
<dbReference type="PANTHER" id="PTHR33741">
    <property type="entry name" value="TRANSMEMBRANE PROTEIN DDB_G0269096-RELATED"/>
    <property type="match status" value="1"/>
</dbReference>
<keyword evidence="2" id="KW-1133">Transmembrane helix</keyword>
<dbReference type="SUPFAM" id="SSF54631">
    <property type="entry name" value="CBS-domain pair"/>
    <property type="match status" value="1"/>
</dbReference>
<sequence>MDFLARFIPNMVSVSPVERLRAALGAFLGILVTAGVTALALGQGPELPLLVAPIGASAVLLFAVPASPLAQPWSMLMGNCLAAIVGVSCATLIGPTPIAAALAAAFSIGLMLSFKCLHPPSGAVALTAVIGGPAITELGYGFVLWPVGINSVLLLLAAVAFNRLTGKQYPHRPAPAPAIEAKVIPFAPKVSLGISVEDLKSAIRERDEIVSVDPVDLEEMLERAALLAFSRRSAGVTAGMVMTRDVLSVQPGTSLRIALRTMRSHEVKALPVVDMNGQVAGILTQTDILEKAEWGPMIHASSGLGWRLRSMSNSDKPLRGKVRDVMTSQVATVTEAMPIALVIKLMLDSGHHHLPVAGDNNTLKGMVTQADLIAALFGAGVDDLARIA</sequence>
<evidence type="ECO:0000259" key="3">
    <source>
        <dbReference type="PROSITE" id="PS51371"/>
    </source>
</evidence>
<dbReference type="EMBL" id="JACIEW010000001">
    <property type="protein sequence ID" value="MBB4050962.1"/>
    <property type="molecule type" value="Genomic_DNA"/>
</dbReference>
<dbReference type="Gene3D" id="3.10.580.10">
    <property type="entry name" value="CBS-domain"/>
    <property type="match status" value="1"/>
</dbReference>
<comment type="caution">
    <text evidence="4">The sequence shown here is derived from an EMBL/GenBank/DDBJ whole genome shotgun (WGS) entry which is preliminary data.</text>
</comment>
<accession>A0A7W6IKJ8</accession>
<protein>
    <submittedName>
        <fullName evidence="4">CBS domain-containing membrane protein</fullName>
    </submittedName>
</protein>
<reference evidence="4 5" key="1">
    <citation type="submission" date="2020-08" db="EMBL/GenBank/DDBJ databases">
        <title>Genomic Encyclopedia of Type Strains, Phase IV (KMG-IV): sequencing the most valuable type-strain genomes for metagenomic binning, comparative biology and taxonomic classification.</title>
        <authorList>
            <person name="Goeker M."/>
        </authorList>
    </citation>
    <scope>NUCLEOTIDE SEQUENCE [LARGE SCALE GENOMIC DNA]</scope>
    <source>
        <strain evidence="4 5">DSM 23447</strain>
    </source>
</reference>
<dbReference type="Proteomes" id="UP000547011">
    <property type="component" value="Unassembled WGS sequence"/>
</dbReference>
<dbReference type="InterPro" id="IPR007065">
    <property type="entry name" value="HPP"/>
</dbReference>
<dbReference type="InterPro" id="IPR046342">
    <property type="entry name" value="CBS_dom_sf"/>
</dbReference>
<evidence type="ECO:0000313" key="4">
    <source>
        <dbReference type="EMBL" id="MBB4050962.1"/>
    </source>
</evidence>
<dbReference type="InterPro" id="IPR000644">
    <property type="entry name" value="CBS_dom"/>
</dbReference>
<feature type="domain" description="CBS" evidence="3">
    <location>
        <begin position="326"/>
        <end position="384"/>
    </location>
</feature>
<proteinExistence type="predicted"/>
<name>A0A7W6IKJ8_9HYPH</name>
<dbReference type="InterPro" id="IPR058581">
    <property type="entry name" value="TM_HPP"/>
</dbReference>
<keyword evidence="2" id="KW-0472">Membrane</keyword>
<keyword evidence="5" id="KW-1185">Reference proteome</keyword>
<dbReference type="AlphaFoldDB" id="A0A7W6IKJ8"/>
<evidence type="ECO:0000313" key="5">
    <source>
        <dbReference type="Proteomes" id="UP000547011"/>
    </source>
</evidence>
<organism evidence="4 5">
    <name type="scientific">Devosia subaequoris</name>
    <dbReference type="NCBI Taxonomy" id="395930"/>
    <lineage>
        <taxon>Bacteria</taxon>
        <taxon>Pseudomonadati</taxon>
        <taxon>Pseudomonadota</taxon>
        <taxon>Alphaproteobacteria</taxon>
        <taxon>Hyphomicrobiales</taxon>
        <taxon>Devosiaceae</taxon>
        <taxon>Devosia</taxon>
    </lineage>
</organism>
<dbReference type="CDD" id="cd04600">
    <property type="entry name" value="CBS_pair_HPP_assoc"/>
    <property type="match status" value="1"/>
</dbReference>
<dbReference type="SMART" id="SM00116">
    <property type="entry name" value="CBS"/>
    <property type="match status" value="2"/>
</dbReference>
<dbReference type="PROSITE" id="PS51371">
    <property type="entry name" value="CBS"/>
    <property type="match status" value="2"/>
</dbReference>
<evidence type="ECO:0000256" key="2">
    <source>
        <dbReference type="SAM" id="Phobius"/>
    </source>
</evidence>
<evidence type="ECO:0000256" key="1">
    <source>
        <dbReference type="PROSITE-ProRule" id="PRU00703"/>
    </source>
</evidence>
<keyword evidence="2" id="KW-0812">Transmembrane</keyword>
<dbReference type="PANTHER" id="PTHR33741:SF5">
    <property type="entry name" value="TRANSMEMBRANE PROTEIN DDB_G0269096-RELATED"/>
    <property type="match status" value="1"/>
</dbReference>
<feature type="transmembrane region" description="Helical" evidence="2">
    <location>
        <begin position="142"/>
        <end position="162"/>
    </location>
</feature>
<dbReference type="CDD" id="cd02205">
    <property type="entry name" value="CBS_pair_SF"/>
    <property type="match status" value="1"/>
</dbReference>
<feature type="transmembrane region" description="Helical" evidence="2">
    <location>
        <begin position="20"/>
        <end position="42"/>
    </location>
</feature>
<feature type="transmembrane region" description="Helical" evidence="2">
    <location>
        <begin position="49"/>
        <end position="69"/>
    </location>
</feature>
<feature type="transmembrane region" description="Helical" evidence="2">
    <location>
        <begin position="81"/>
        <end position="105"/>
    </location>
</feature>
<gene>
    <name evidence="4" type="ORF">GGR20_000580</name>
</gene>